<dbReference type="Proteomes" id="UP001209746">
    <property type="component" value="Unassembled WGS sequence"/>
</dbReference>
<gene>
    <name evidence="2" type="ORF">OB914_15875</name>
    <name evidence="1" type="ORF">OB916_15340</name>
</gene>
<dbReference type="InterPro" id="IPR032710">
    <property type="entry name" value="NTF2-like_dom_sf"/>
</dbReference>
<evidence type="ECO:0000313" key="1">
    <source>
        <dbReference type="EMBL" id="MCU4719425.1"/>
    </source>
</evidence>
<dbReference type="AlphaFoldDB" id="A0AAE3IGV0"/>
<evidence type="ECO:0000313" key="2">
    <source>
        <dbReference type="EMBL" id="MCU4728434.1"/>
    </source>
</evidence>
<protein>
    <submittedName>
        <fullName evidence="2">Ester cyclase</fullName>
    </submittedName>
</protein>
<dbReference type="EMBL" id="JAOPKC010000028">
    <property type="protein sequence ID" value="MCU4719425.1"/>
    <property type="molecule type" value="Genomic_DNA"/>
</dbReference>
<keyword evidence="3" id="KW-1185">Reference proteome</keyword>
<dbReference type="Gene3D" id="3.10.450.50">
    <property type="match status" value="1"/>
</dbReference>
<comment type="caution">
    <text evidence="2">The sequence shown here is derived from an EMBL/GenBank/DDBJ whole genome shotgun (WGS) entry which is preliminary data.</text>
</comment>
<dbReference type="GO" id="GO:0030638">
    <property type="term" value="P:polyketide metabolic process"/>
    <property type="evidence" value="ECO:0007669"/>
    <property type="project" value="InterPro"/>
</dbReference>
<sequence length="150" mass="16487">MTTTAEENKRIARRIPEEILTEGKLELIEELFAEDAVDQAPLGKDTGWDEIRAGMETMRAAFPDMNATVEDAVSEGDTVAMRITLRGTHEGEFMGREPTGKPIEVGSMIFTRIEDGKIVERWAQPDTLGLFQQLGIVAPPTEQGGAEHSS</sequence>
<dbReference type="Pfam" id="PF07366">
    <property type="entry name" value="SnoaL"/>
    <property type="match status" value="1"/>
</dbReference>
<dbReference type="Proteomes" id="UP001208186">
    <property type="component" value="Unassembled WGS sequence"/>
</dbReference>
<evidence type="ECO:0000313" key="4">
    <source>
        <dbReference type="Proteomes" id="UP001209746"/>
    </source>
</evidence>
<name>A0AAE3IGV0_9EURY</name>
<proteinExistence type="predicted"/>
<dbReference type="PANTHER" id="PTHR38436:SF1">
    <property type="entry name" value="ESTER CYCLASE"/>
    <property type="match status" value="1"/>
</dbReference>
<dbReference type="RefSeq" id="WP_315910170.1">
    <property type="nucleotide sequence ID" value="NZ_JAOPKC010000028.1"/>
</dbReference>
<reference evidence="2" key="1">
    <citation type="submission" date="2023-02" db="EMBL/GenBank/DDBJ databases">
        <title>Enrichment on poylsaccharides allowed isolation of novel metabolic and taxonomic groups of Haloarchaea.</title>
        <authorList>
            <person name="Sorokin D.Y."/>
            <person name="Elcheninov A.G."/>
            <person name="Khizhniak T.V."/>
            <person name="Kolganova T.V."/>
            <person name="Kublanov I.V."/>
        </authorList>
    </citation>
    <scope>NUCLEOTIDE SEQUENCE</scope>
    <source>
        <strain evidence="1 3">HArc-curdl5-1</strain>
        <strain evidence="2">HArc-curdl7</strain>
    </source>
</reference>
<dbReference type="InterPro" id="IPR009959">
    <property type="entry name" value="Cyclase_SnoaL-like"/>
</dbReference>
<dbReference type="PANTHER" id="PTHR38436">
    <property type="entry name" value="POLYKETIDE CYCLASE SNOAL-LIKE DOMAIN"/>
    <property type="match status" value="1"/>
</dbReference>
<dbReference type="SUPFAM" id="SSF54427">
    <property type="entry name" value="NTF2-like"/>
    <property type="match status" value="1"/>
</dbReference>
<accession>A0AAE3IGV0</accession>
<organism evidence="2 4">
    <name type="scientific">Halapricum hydrolyticum</name>
    <dbReference type="NCBI Taxonomy" id="2979991"/>
    <lineage>
        <taxon>Archaea</taxon>
        <taxon>Methanobacteriati</taxon>
        <taxon>Methanobacteriota</taxon>
        <taxon>Stenosarchaea group</taxon>
        <taxon>Halobacteria</taxon>
        <taxon>Halobacteriales</taxon>
        <taxon>Haloarculaceae</taxon>
        <taxon>Halapricum</taxon>
    </lineage>
</organism>
<evidence type="ECO:0000313" key="3">
    <source>
        <dbReference type="Proteomes" id="UP001208186"/>
    </source>
</evidence>
<dbReference type="EMBL" id="JAOPKD010000027">
    <property type="protein sequence ID" value="MCU4728434.1"/>
    <property type="molecule type" value="Genomic_DNA"/>
</dbReference>